<dbReference type="PROSITE" id="PS51712">
    <property type="entry name" value="G_ENGA"/>
    <property type="match status" value="2"/>
</dbReference>
<dbReference type="InterPro" id="IPR015946">
    <property type="entry name" value="KH_dom-like_a/b"/>
</dbReference>
<evidence type="ECO:0000313" key="11">
    <source>
        <dbReference type="Proteomes" id="UP000243348"/>
    </source>
</evidence>
<dbReference type="InterPro" id="IPR005225">
    <property type="entry name" value="Small_GTP-bd"/>
</dbReference>
<dbReference type="GO" id="GO:0042254">
    <property type="term" value="P:ribosome biogenesis"/>
    <property type="evidence" value="ECO:0007669"/>
    <property type="project" value="UniProtKB-KW"/>
</dbReference>
<protein>
    <recommendedName>
        <fullName evidence="3 8">GTPase Der</fullName>
    </recommendedName>
</protein>
<dbReference type="FunFam" id="3.30.300.20:FF:000004">
    <property type="entry name" value="GTPase Der"/>
    <property type="match status" value="1"/>
</dbReference>
<keyword evidence="5 8" id="KW-0677">Repeat</keyword>
<dbReference type="InterPro" id="IPR031166">
    <property type="entry name" value="G_ENGA"/>
</dbReference>
<name>J7G1Y2_9CRYP</name>
<evidence type="ECO:0000256" key="8">
    <source>
        <dbReference type="RuleBase" id="RU004481"/>
    </source>
</evidence>
<comment type="function">
    <text evidence="8">GTPase that plays an essential role in the late steps of ribosome biogenesis.</text>
</comment>
<evidence type="ECO:0000256" key="5">
    <source>
        <dbReference type="ARBA" id="ARBA00022737"/>
    </source>
</evidence>
<feature type="domain" description="EngA-type G" evidence="9">
    <location>
        <begin position="265"/>
        <end position="443"/>
    </location>
</feature>
<dbReference type="EMBL" id="CP003681">
    <property type="protein sequence ID" value="AFP65487.1"/>
    <property type="molecule type" value="Genomic_DNA"/>
</dbReference>
<comment type="similarity">
    <text evidence="2 8">Belongs to the TRAFAC class TrmE-Era-EngA-EngB-Septin-like GTPase superfamily. EngA (Der) GTPase family.</text>
</comment>
<evidence type="ECO:0000256" key="2">
    <source>
        <dbReference type="ARBA" id="ARBA00008279"/>
    </source>
</evidence>
<dbReference type="CDD" id="cd01894">
    <property type="entry name" value="EngA1"/>
    <property type="match status" value="1"/>
</dbReference>
<evidence type="ECO:0000313" key="10">
    <source>
        <dbReference type="EMBL" id="AFP65487.1"/>
    </source>
</evidence>
<dbReference type="InterPro" id="IPR032859">
    <property type="entry name" value="KH_dom-like"/>
</dbReference>
<dbReference type="InterPro" id="IPR006073">
    <property type="entry name" value="GTP-bd"/>
</dbReference>
<dbReference type="GO" id="GO:0005525">
    <property type="term" value="F:GTP binding"/>
    <property type="evidence" value="ECO:0007669"/>
    <property type="project" value="UniProtKB-KW"/>
</dbReference>
<dbReference type="InterPro" id="IPR016484">
    <property type="entry name" value="GTPase_Der"/>
</dbReference>
<keyword evidence="7 8" id="KW-0342">GTP-binding</keyword>
<dbReference type="SUPFAM" id="SSF52540">
    <property type="entry name" value="P-loop containing nucleoside triphosphate hydrolases"/>
    <property type="match status" value="2"/>
</dbReference>
<dbReference type="Proteomes" id="UP000243348">
    <property type="component" value="Nucleomorph 2"/>
</dbReference>
<sequence length="529" mass="60523">MLFFFPENLLLNKFKKLTKQKKKINHKNHLENIEILLLQRNTCKNSKNSHFLLGLSMEQKNYPEKEFFDKSLVFSKYSQENRLNRRTPIITVVGRSNVGKSTLVNRISGEFENGSIVYDTDGITRDKTYRRGFWCGHEFLITDTGGFVFDEKIFQNWTESIKEQALSAIQEANVIVFVVDGQCGLTNNDLELANYLKFQKIPVVLAVNKCENLNLFETNCSRFWSLGIGKPIPVSGIHGTNTDQLLERVTSFLPKVNFPISENSIKVAIIGKPNVGKSSILNFLTNKKRAIVSDLPGTTRDSNDSYISGGSNCNVYNFIDTAGIRKKKMIEYGPEFFMVNRTFKSIQKSECVLFVIDSLKGITEQDQKLSERVRQQGKACVIVFNKWDKLSLKEKEDYQNINILLQKMIQPIAWAEVLFTSAIKGNNCNKIFDSIDFAVNQYNRRISTATFNEITQEAIRWRAPPIFKNGKQGKIYYCTQVTDQPPTIAMFVNNPLFFTGSYRKYIEGTFRSALGLKGTSIKILWSSRR</sequence>
<dbReference type="Gene3D" id="3.40.50.300">
    <property type="entry name" value="P-loop containing nucleotide triphosphate hydrolases"/>
    <property type="match status" value="2"/>
</dbReference>
<dbReference type="GO" id="GO:0043022">
    <property type="term" value="F:ribosome binding"/>
    <property type="evidence" value="ECO:0007669"/>
    <property type="project" value="TreeGrafter"/>
</dbReference>
<dbReference type="AlphaFoldDB" id="J7G1Y2"/>
<keyword evidence="6 8" id="KW-0547">Nucleotide-binding</keyword>
<dbReference type="PRINTS" id="PR00326">
    <property type="entry name" value="GTP1OBG"/>
</dbReference>
<dbReference type="PANTHER" id="PTHR43834:SF6">
    <property type="entry name" value="GTPASE DER"/>
    <property type="match status" value="1"/>
</dbReference>
<dbReference type="CDD" id="cd01895">
    <property type="entry name" value="EngA2"/>
    <property type="match status" value="1"/>
</dbReference>
<dbReference type="GO" id="GO:0009507">
    <property type="term" value="C:chloroplast"/>
    <property type="evidence" value="ECO:0007669"/>
    <property type="project" value="UniProtKB-SubCell"/>
</dbReference>
<evidence type="ECO:0000256" key="7">
    <source>
        <dbReference type="ARBA" id="ARBA00023134"/>
    </source>
</evidence>
<accession>J7G1Y2</accession>
<keyword evidence="10" id="KW-0542">Nucleomorph</keyword>
<gene>
    <name evidence="10" type="primary">engA</name>
    <name evidence="10" type="ORF">CMESO_319</name>
</gene>
<evidence type="ECO:0000256" key="3">
    <source>
        <dbReference type="ARBA" id="ARBA00020953"/>
    </source>
</evidence>
<dbReference type="HAMAP" id="MF_00195">
    <property type="entry name" value="GTPase_Der"/>
    <property type="match status" value="1"/>
</dbReference>
<keyword evidence="4" id="KW-0690">Ribosome biogenesis</keyword>
<evidence type="ECO:0000256" key="4">
    <source>
        <dbReference type="ARBA" id="ARBA00022517"/>
    </source>
</evidence>
<dbReference type="PANTHER" id="PTHR43834">
    <property type="entry name" value="GTPASE DER"/>
    <property type="match status" value="1"/>
</dbReference>
<dbReference type="NCBIfam" id="TIGR03594">
    <property type="entry name" value="GTPase_EngA"/>
    <property type="match status" value="1"/>
</dbReference>
<organism evidence="10 11">
    <name type="scientific">Chroomonas mesostigmatica CCMP1168</name>
    <dbReference type="NCBI Taxonomy" id="1195612"/>
    <lineage>
        <taxon>Eukaryota</taxon>
        <taxon>Cryptophyceae</taxon>
        <taxon>Pyrenomonadales</taxon>
        <taxon>Chroomonadaceae</taxon>
        <taxon>Chroomonas</taxon>
    </lineage>
</organism>
<geneLocation type="nucleomorph" evidence="10"/>
<dbReference type="Gene3D" id="3.30.300.20">
    <property type="match status" value="1"/>
</dbReference>
<evidence type="ECO:0000256" key="6">
    <source>
        <dbReference type="ARBA" id="ARBA00022741"/>
    </source>
</evidence>
<reference evidence="10 11" key="1">
    <citation type="journal article" date="2012" name="Genome Biol. Evol.">
        <title>Nucleomorph genome sequence of the cryptophyte alga Chroomonas mesostigmatica CCMP1168 reveals lineage-specific gene loss and genome complexity.</title>
        <authorList>
            <person name="Moore C.E."/>
            <person name="Curtis B."/>
            <person name="Mills T."/>
            <person name="Tanifuji G."/>
            <person name="Archibald J.M."/>
        </authorList>
    </citation>
    <scope>NUCLEOTIDE SEQUENCE [LARGE SCALE GENOMIC DNA]</scope>
    <source>
        <strain evidence="10 11">CCMP1168</strain>
    </source>
</reference>
<dbReference type="InterPro" id="IPR027417">
    <property type="entry name" value="P-loop_NTPase"/>
</dbReference>
<evidence type="ECO:0000259" key="9">
    <source>
        <dbReference type="PROSITE" id="PS51712"/>
    </source>
</evidence>
<dbReference type="NCBIfam" id="TIGR00231">
    <property type="entry name" value="small_GTP"/>
    <property type="match status" value="2"/>
</dbReference>
<dbReference type="Pfam" id="PF14714">
    <property type="entry name" value="KH_dom-like"/>
    <property type="match status" value="1"/>
</dbReference>
<comment type="subcellular location">
    <subcellularLocation>
        <location evidence="1">Plastid</location>
        <location evidence="1">Chloroplast</location>
    </subcellularLocation>
</comment>
<evidence type="ECO:0000256" key="1">
    <source>
        <dbReference type="ARBA" id="ARBA00004229"/>
    </source>
</evidence>
<proteinExistence type="inferred from homology"/>
<dbReference type="Pfam" id="PF01926">
    <property type="entry name" value="MMR_HSR1"/>
    <property type="match status" value="2"/>
</dbReference>
<feature type="domain" description="EngA-type G" evidence="9">
    <location>
        <begin position="88"/>
        <end position="257"/>
    </location>
</feature>
<dbReference type="PIRSF" id="PIRSF006485">
    <property type="entry name" value="GTP-binding_EngA"/>
    <property type="match status" value="1"/>
</dbReference>